<dbReference type="SUPFAM" id="SSF52151">
    <property type="entry name" value="FabD/lysophospholipase-like"/>
    <property type="match status" value="1"/>
</dbReference>
<dbReference type="InterPro" id="IPR033562">
    <property type="entry name" value="PLPL"/>
</dbReference>
<dbReference type="Pfam" id="PF01734">
    <property type="entry name" value="Patatin"/>
    <property type="match status" value="1"/>
</dbReference>
<proteinExistence type="predicted"/>
<evidence type="ECO:0000313" key="4">
    <source>
        <dbReference type="EMBL" id="AYV80642.1"/>
    </source>
</evidence>
<keyword evidence="1" id="KW-0443">Lipid metabolism</keyword>
<dbReference type="InterPro" id="IPR016035">
    <property type="entry name" value="Acyl_Trfase/lysoPLipase"/>
</dbReference>
<dbReference type="EMBL" id="MK072246">
    <property type="protein sequence ID" value="AYV80642.1"/>
    <property type="molecule type" value="Genomic_DNA"/>
</dbReference>
<dbReference type="PANTHER" id="PTHR12406:SF7">
    <property type="entry name" value="PATATIN-LIKE PHOSPHOLIPASE DOMAIN-CONTAINING PROTEIN 4"/>
    <property type="match status" value="1"/>
</dbReference>
<dbReference type="GO" id="GO:0019433">
    <property type="term" value="P:triglyceride catabolic process"/>
    <property type="evidence" value="ECO:0007669"/>
    <property type="project" value="TreeGrafter"/>
</dbReference>
<evidence type="ECO:0000256" key="1">
    <source>
        <dbReference type="ARBA" id="ARBA00023098"/>
    </source>
</evidence>
<dbReference type="InterPro" id="IPR002641">
    <property type="entry name" value="PNPLA_dom"/>
</dbReference>
<sequence>MNENIVLSISGGAGLFPASIGACYQINEYIKEIYPNRRIKYAGVSSGCIVAIMLSLEISQQESFNFYQKFVGFFDKIYKNPLTYWYSACRKLLEAILSDPLAYKKLNNNLHVGITKIKLTGPEFVIISQFESNQQVIDAIIVSGTLFPLSWTPLRIYNGYFACDGGYLSNYVTLKDHYNIVFKYDHVTGVFNPSDWLISISVDKWHRLFQGAQRHIRAREPQWKQIITSQQNTKDIITSSDTSNTLTYALRILKWLILKGRGIKIFMFLVTLYFISHRMKKLKYIEKNFYTS</sequence>
<dbReference type="GO" id="GO:0016020">
    <property type="term" value="C:membrane"/>
    <property type="evidence" value="ECO:0007669"/>
    <property type="project" value="TreeGrafter"/>
</dbReference>
<keyword evidence="2" id="KW-0812">Transmembrane</keyword>
<accession>A0A3G5A0F9</accession>
<gene>
    <name evidence="4" type="ORF">Harvfovirus4_6</name>
</gene>
<evidence type="ECO:0000256" key="2">
    <source>
        <dbReference type="SAM" id="Phobius"/>
    </source>
</evidence>
<feature type="transmembrane region" description="Helical" evidence="2">
    <location>
        <begin position="252"/>
        <end position="275"/>
    </location>
</feature>
<feature type="domain" description="PNPLA" evidence="3">
    <location>
        <begin position="7"/>
        <end position="171"/>
    </location>
</feature>
<keyword evidence="2" id="KW-0472">Membrane</keyword>
<reference evidence="4" key="1">
    <citation type="submission" date="2018-10" db="EMBL/GenBank/DDBJ databases">
        <title>Hidden diversity of soil giant viruses.</title>
        <authorList>
            <person name="Schulz F."/>
            <person name="Alteio L."/>
            <person name="Goudeau D."/>
            <person name="Ryan E.M."/>
            <person name="Malmstrom R.R."/>
            <person name="Blanchard J."/>
            <person name="Woyke T."/>
        </authorList>
    </citation>
    <scope>NUCLEOTIDE SEQUENCE</scope>
    <source>
        <strain evidence="4">HAV1</strain>
    </source>
</reference>
<organism evidence="4">
    <name type="scientific">Harvfovirus sp</name>
    <dbReference type="NCBI Taxonomy" id="2487768"/>
    <lineage>
        <taxon>Viruses</taxon>
        <taxon>Varidnaviria</taxon>
        <taxon>Bamfordvirae</taxon>
        <taxon>Nucleocytoviricota</taxon>
        <taxon>Megaviricetes</taxon>
        <taxon>Imitervirales</taxon>
        <taxon>Mimiviridae</taxon>
        <taxon>Klosneuvirinae</taxon>
    </lineage>
</organism>
<dbReference type="PANTHER" id="PTHR12406">
    <property type="entry name" value="CALCIUM-INDEPENDENT PHOSPHOLIPASE A2 IPLA2 -RELATED"/>
    <property type="match status" value="1"/>
</dbReference>
<dbReference type="GO" id="GO:0004806">
    <property type="term" value="F:triacylglycerol lipase activity"/>
    <property type="evidence" value="ECO:0007669"/>
    <property type="project" value="TreeGrafter"/>
</dbReference>
<dbReference type="Gene3D" id="3.40.1090.10">
    <property type="entry name" value="Cytosolic phospholipase A2 catalytic domain"/>
    <property type="match status" value="1"/>
</dbReference>
<protein>
    <submittedName>
        <fullName evidence="4">Phospholipase, patatin family</fullName>
    </submittedName>
</protein>
<dbReference type="GO" id="GO:0055088">
    <property type="term" value="P:lipid homeostasis"/>
    <property type="evidence" value="ECO:0007669"/>
    <property type="project" value="TreeGrafter"/>
</dbReference>
<name>A0A3G5A0F9_9VIRU</name>
<keyword evidence="2" id="KW-1133">Transmembrane helix</keyword>
<evidence type="ECO:0000259" key="3">
    <source>
        <dbReference type="Pfam" id="PF01734"/>
    </source>
</evidence>